<proteinExistence type="predicted"/>
<feature type="compositionally biased region" description="Basic and acidic residues" evidence="1">
    <location>
        <begin position="239"/>
        <end position="253"/>
    </location>
</feature>
<dbReference type="InterPro" id="IPR036365">
    <property type="entry name" value="PGBD-like_sf"/>
</dbReference>
<sequence>MRGLNISVAVAAVLALSAPSMPAFAGGDYAPPAKTRPVVKKVEKQAKKPVRVADVTEAVKVTSGPMPPAPAPEPAKVRAELKEPCPEGTKEHHALPADVRKMARAGQCYTRLIKPPVTETYQAKVETTPERYETRTIPAVTRWVEKDTVIRPERVERIRIAAVTRQVRDTEVVEAASYREEVIPARYEYRKERVMVREAREEWVLQKSIAPQVAVVSAGDYRPVAYRQDGKLTWPGKEQPTRSHDGHHNDGRKYRTDARTQDVYCLELIPAEYDIVERKVEIEPERIRKIKIPAVTREVTRTEIVEPERFEERVIPAVYGKTKVKEVVEEARSEKIVIPATYKMVAKTRTIKEAEPVWSEVLCERNATPAKVREIQTALKKRGYDPGAIDGVLGTKTVTAMQKFQADQGLAQGQISVDAAKALGVSLH</sequence>
<keyword evidence="5" id="KW-1185">Reference proteome</keyword>
<evidence type="ECO:0000256" key="2">
    <source>
        <dbReference type="SAM" id="SignalP"/>
    </source>
</evidence>
<accession>A0A918QFA5</accession>
<feature type="chain" id="PRO_5037041813" description="Peptidoglycan binding-like domain-containing protein" evidence="2">
    <location>
        <begin position="26"/>
        <end position="428"/>
    </location>
</feature>
<gene>
    <name evidence="4" type="ORF">GCM10011273_31800</name>
</gene>
<reference evidence="4" key="1">
    <citation type="journal article" date="2014" name="Int. J. Syst. Evol. Microbiol.">
        <title>Complete genome sequence of Corynebacterium casei LMG S-19264T (=DSM 44701T), isolated from a smear-ripened cheese.</title>
        <authorList>
            <consortium name="US DOE Joint Genome Institute (JGI-PGF)"/>
            <person name="Walter F."/>
            <person name="Albersmeier A."/>
            <person name="Kalinowski J."/>
            <person name="Ruckert C."/>
        </authorList>
    </citation>
    <scope>NUCLEOTIDE SEQUENCE</scope>
    <source>
        <strain evidence="4">KCTC 32296</strain>
    </source>
</reference>
<dbReference type="InterPro" id="IPR036366">
    <property type="entry name" value="PGBDSf"/>
</dbReference>
<evidence type="ECO:0000313" key="4">
    <source>
        <dbReference type="EMBL" id="GGZ42588.1"/>
    </source>
</evidence>
<evidence type="ECO:0000313" key="5">
    <source>
        <dbReference type="Proteomes" id="UP000662572"/>
    </source>
</evidence>
<dbReference type="EMBL" id="BMZB01000005">
    <property type="protein sequence ID" value="GGZ42588.1"/>
    <property type="molecule type" value="Genomic_DNA"/>
</dbReference>
<dbReference type="SUPFAM" id="SSF47090">
    <property type="entry name" value="PGBD-like"/>
    <property type="match status" value="1"/>
</dbReference>
<reference evidence="4" key="2">
    <citation type="submission" date="2020-09" db="EMBL/GenBank/DDBJ databases">
        <authorList>
            <person name="Sun Q."/>
            <person name="Kim S."/>
        </authorList>
    </citation>
    <scope>NUCLEOTIDE SEQUENCE</scope>
    <source>
        <strain evidence="4">KCTC 32296</strain>
    </source>
</reference>
<evidence type="ECO:0000256" key="1">
    <source>
        <dbReference type="SAM" id="MobiDB-lite"/>
    </source>
</evidence>
<evidence type="ECO:0000259" key="3">
    <source>
        <dbReference type="Pfam" id="PF01471"/>
    </source>
</evidence>
<organism evidence="4 5">
    <name type="scientific">Asticcacaulis endophyticus</name>
    <dbReference type="NCBI Taxonomy" id="1395890"/>
    <lineage>
        <taxon>Bacteria</taxon>
        <taxon>Pseudomonadati</taxon>
        <taxon>Pseudomonadota</taxon>
        <taxon>Alphaproteobacteria</taxon>
        <taxon>Caulobacterales</taxon>
        <taxon>Caulobacteraceae</taxon>
        <taxon>Asticcacaulis</taxon>
    </lineage>
</organism>
<keyword evidence="2" id="KW-0732">Signal</keyword>
<protein>
    <recommendedName>
        <fullName evidence="3">Peptidoglycan binding-like domain-containing protein</fullName>
    </recommendedName>
</protein>
<dbReference type="InterPro" id="IPR002477">
    <property type="entry name" value="Peptidoglycan-bd-like"/>
</dbReference>
<name>A0A918QFA5_9CAUL</name>
<dbReference type="Proteomes" id="UP000662572">
    <property type="component" value="Unassembled WGS sequence"/>
</dbReference>
<dbReference type="Pfam" id="PF01471">
    <property type="entry name" value="PG_binding_1"/>
    <property type="match status" value="1"/>
</dbReference>
<feature type="signal peptide" evidence="2">
    <location>
        <begin position="1"/>
        <end position="25"/>
    </location>
</feature>
<feature type="domain" description="Peptidoglycan binding-like" evidence="3">
    <location>
        <begin position="370"/>
        <end position="411"/>
    </location>
</feature>
<feature type="region of interest" description="Disordered" evidence="1">
    <location>
        <begin position="232"/>
        <end position="253"/>
    </location>
</feature>
<comment type="caution">
    <text evidence="4">The sequence shown here is derived from an EMBL/GenBank/DDBJ whole genome shotgun (WGS) entry which is preliminary data.</text>
</comment>
<dbReference type="Gene3D" id="1.10.101.10">
    <property type="entry name" value="PGBD-like superfamily/PGBD"/>
    <property type="match status" value="1"/>
</dbReference>
<dbReference type="AlphaFoldDB" id="A0A918QFA5"/>
<dbReference type="RefSeq" id="WP_189488410.1">
    <property type="nucleotide sequence ID" value="NZ_BMZB01000005.1"/>
</dbReference>